<dbReference type="InterPro" id="IPR016088">
    <property type="entry name" value="Chalcone_isomerase_3-sand"/>
</dbReference>
<keyword evidence="2" id="KW-0472">Membrane</keyword>
<feature type="compositionally biased region" description="Basic residues" evidence="1">
    <location>
        <begin position="216"/>
        <end position="233"/>
    </location>
</feature>
<feature type="compositionally biased region" description="Basic residues" evidence="1">
    <location>
        <begin position="184"/>
        <end position="202"/>
    </location>
</feature>
<proteinExistence type="predicted"/>
<dbReference type="Gene3D" id="1.10.890.20">
    <property type="match status" value="1"/>
</dbReference>
<protein>
    <submittedName>
        <fullName evidence="3">Uncharacterized protein</fullName>
    </submittedName>
</protein>
<name>A0A7S2B347_9STRA</name>
<dbReference type="InterPro" id="IPR016089">
    <property type="entry name" value="Chalcone_isomerase_bundle_sf"/>
</dbReference>
<reference evidence="3" key="1">
    <citation type="submission" date="2021-01" db="EMBL/GenBank/DDBJ databases">
        <authorList>
            <person name="Corre E."/>
            <person name="Pelletier E."/>
            <person name="Niang G."/>
            <person name="Scheremetjew M."/>
            <person name="Finn R."/>
            <person name="Kale V."/>
            <person name="Holt S."/>
            <person name="Cochrane G."/>
            <person name="Meng A."/>
            <person name="Brown T."/>
            <person name="Cohen L."/>
        </authorList>
    </citation>
    <scope>NUCLEOTIDE SEQUENCE</scope>
    <source>
        <strain evidence="3">CCMP1381</strain>
    </source>
</reference>
<accession>A0A7S2B347</accession>
<feature type="region of interest" description="Disordered" evidence="1">
    <location>
        <begin position="573"/>
        <end position="601"/>
    </location>
</feature>
<dbReference type="EMBL" id="HBGS01009976">
    <property type="protein sequence ID" value="CAD9385249.1"/>
    <property type="molecule type" value="Transcribed_RNA"/>
</dbReference>
<feature type="transmembrane region" description="Helical" evidence="2">
    <location>
        <begin position="618"/>
        <end position="636"/>
    </location>
</feature>
<feature type="compositionally biased region" description="Basic and acidic residues" evidence="1">
    <location>
        <begin position="575"/>
        <end position="591"/>
    </location>
</feature>
<sequence length="681" mass="77348">MEISPLKYMPEEPTSTSSRVLLRLGSSVDGDQGCLGSDGMFHKLCTENDSWILNYDKQIDFGLSLESTAERGKCLQRRKWKKNMVGLGSCGQTQKSRRWMLVASSDKTEDTGSVTSDRWLLTWTEGRSALCMGTTSEGTAALYRRKRHPGDKESWNSTIACRPLQLIQSYSDQQPSVMVSSRQKASKRVRSTTRDQRSKRRQAGFPYYTKEVSDSHKKKKKTPTKKPTTKRKSALNDETWLEPKTGVTFPTTLGASYSPAPEIPLGKSHTQVLIGGGCFLKYMMPVYAIAIYVSAEDEAFSKALDPWRGVTTSADLVKDPAFYEALGAPAHYDRTIIIRLAMSLDKNTLRNGMMTTWQVMSPIHKRELLEASYRHDRPCCEKGTELAFTWRGKTGHLEIRFNGLLMETILDPNAATEAEGRESSTWSLPRALWFQYLAEDPQVLISAHAKRGFTARVPDILSELFPSQPQEQQQTRHTPIAVSTDTYFVPAVAKIPHRRNHRVYSAKSADQRGVGFEGLLAQYGYWFAEVSGVSQAYSWLESCSWSGLEVDRNDTPIVPKDTKRRKWMWRRNRRRETDRTRNSRNNSRADELAESQSEAPESWLPQTAQFALKSIPEGFGYTCTMLVLFMWGNNLFGSQRMNAKKITTREAEHRAALIVKRWWLSKHVAFERRPRSVSVVG</sequence>
<keyword evidence="2" id="KW-0812">Transmembrane</keyword>
<dbReference type="PROSITE" id="PS50231">
    <property type="entry name" value="RICIN_B_LECTIN"/>
    <property type="match status" value="1"/>
</dbReference>
<keyword evidence="2" id="KW-1133">Transmembrane helix</keyword>
<evidence type="ECO:0000256" key="1">
    <source>
        <dbReference type="SAM" id="MobiDB-lite"/>
    </source>
</evidence>
<evidence type="ECO:0000313" key="3">
    <source>
        <dbReference type="EMBL" id="CAD9385249.1"/>
    </source>
</evidence>
<dbReference type="AlphaFoldDB" id="A0A7S2B347"/>
<gene>
    <name evidence="3" type="ORF">DSPE1174_LOCUS5269</name>
</gene>
<organism evidence="3">
    <name type="scientific">Octactis speculum</name>
    <dbReference type="NCBI Taxonomy" id="3111310"/>
    <lineage>
        <taxon>Eukaryota</taxon>
        <taxon>Sar</taxon>
        <taxon>Stramenopiles</taxon>
        <taxon>Ochrophyta</taxon>
        <taxon>Dictyochophyceae</taxon>
        <taxon>Dictyochales</taxon>
        <taxon>Dictyochaceae</taxon>
        <taxon>Octactis</taxon>
    </lineage>
</organism>
<dbReference type="Gene3D" id="3.50.70.10">
    <property type="match status" value="1"/>
</dbReference>
<feature type="region of interest" description="Disordered" evidence="1">
    <location>
        <begin position="172"/>
        <end position="237"/>
    </location>
</feature>
<evidence type="ECO:0000256" key="2">
    <source>
        <dbReference type="SAM" id="Phobius"/>
    </source>
</evidence>
<feature type="compositionally biased region" description="Polar residues" evidence="1">
    <location>
        <begin position="172"/>
        <end position="183"/>
    </location>
</feature>